<proteinExistence type="predicted"/>
<evidence type="ECO:0000259" key="7">
    <source>
        <dbReference type="Pfam" id="PF02687"/>
    </source>
</evidence>
<dbReference type="PANTHER" id="PTHR47755:SF1">
    <property type="entry name" value="CELL DIVISION PROTEIN FTSX"/>
    <property type="match status" value="1"/>
</dbReference>
<evidence type="ECO:0000256" key="6">
    <source>
        <dbReference type="SAM" id="Phobius"/>
    </source>
</evidence>
<dbReference type="InterPro" id="IPR004513">
    <property type="entry name" value="FtsX"/>
</dbReference>
<evidence type="ECO:0000256" key="5">
    <source>
        <dbReference type="ARBA" id="ARBA00023136"/>
    </source>
</evidence>
<evidence type="ECO:0000313" key="11">
    <source>
        <dbReference type="Proteomes" id="UP000276029"/>
    </source>
</evidence>
<dbReference type="Proteomes" id="UP000276029">
    <property type="component" value="Unassembled WGS sequence"/>
</dbReference>
<feature type="transmembrane region" description="Helical" evidence="6">
    <location>
        <begin position="167"/>
        <end position="189"/>
    </location>
</feature>
<keyword evidence="4 6" id="KW-1133">Transmembrane helix</keyword>
<dbReference type="AlphaFoldDB" id="A0AAD1G2M4"/>
<reference evidence="9 11" key="2">
    <citation type="submission" date="2018-10" db="EMBL/GenBank/DDBJ databases">
        <title>Genomic Encyclopedia of Type Strains, Phase IV (KMG-IV): sequencing the most valuable type-strain genomes for metagenomic binning, comparative biology and taxonomic classification.</title>
        <authorList>
            <person name="Goeker M."/>
        </authorList>
    </citation>
    <scope>NUCLEOTIDE SEQUENCE [LARGE SCALE GENOMIC DNA]</scope>
    <source>
        <strain evidence="9 11">DSM 19791</strain>
    </source>
</reference>
<dbReference type="RefSeq" id="WP_121052147.1">
    <property type="nucleotide sequence ID" value="NZ_AP018711.1"/>
</dbReference>
<feature type="transmembrane region" description="Helical" evidence="6">
    <location>
        <begin position="20"/>
        <end position="41"/>
    </location>
</feature>
<evidence type="ECO:0000256" key="4">
    <source>
        <dbReference type="ARBA" id="ARBA00022989"/>
    </source>
</evidence>
<name>A0AAD1G2M4_SPHMI</name>
<evidence type="ECO:0000256" key="2">
    <source>
        <dbReference type="ARBA" id="ARBA00022475"/>
    </source>
</evidence>
<keyword evidence="2" id="KW-1003">Cell membrane</keyword>
<evidence type="ECO:0000313" key="9">
    <source>
        <dbReference type="EMBL" id="RKS88157.1"/>
    </source>
</evidence>
<keyword evidence="11" id="KW-1185">Reference proteome</keyword>
<dbReference type="EMBL" id="RBWX01000009">
    <property type="protein sequence ID" value="RKS88157.1"/>
    <property type="molecule type" value="Genomic_DNA"/>
</dbReference>
<dbReference type="GO" id="GO:0005886">
    <property type="term" value="C:plasma membrane"/>
    <property type="evidence" value="ECO:0007669"/>
    <property type="project" value="UniProtKB-SubCell"/>
</dbReference>
<dbReference type="EMBL" id="AP018711">
    <property type="protein sequence ID" value="BBE35968.1"/>
    <property type="molecule type" value="Genomic_DNA"/>
</dbReference>
<dbReference type="KEGG" id="smic:SmB9_36260"/>
<evidence type="ECO:0000256" key="3">
    <source>
        <dbReference type="ARBA" id="ARBA00022692"/>
    </source>
</evidence>
<feature type="domain" description="ABC3 transporter permease C-terminal" evidence="7">
    <location>
        <begin position="174"/>
        <end position="291"/>
    </location>
</feature>
<accession>A0AAD1G2M4</accession>
<dbReference type="Proteomes" id="UP000275727">
    <property type="component" value="Chromosome"/>
</dbReference>
<keyword evidence="8" id="KW-0131">Cell cycle</keyword>
<dbReference type="Pfam" id="PF02687">
    <property type="entry name" value="FtsX"/>
    <property type="match status" value="1"/>
</dbReference>
<keyword evidence="3 6" id="KW-0812">Transmembrane</keyword>
<dbReference type="PANTHER" id="PTHR47755">
    <property type="entry name" value="CELL DIVISION PROTEIN FTSX"/>
    <property type="match status" value="1"/>
</dbReference>
<dbReference type="GO" id="GO:0051301">
    <property type="term" value="P:cell division"/>
    <property type="evidence" value="ECO:0007669"/>
    <property type="project" value="UniProtKB-KW"/>
</dbReference>
<reference evidence="8 10" key="1">
    <citation type="submission" date="2018-06" db="EMBL/GenBank/DDBJ databases">
        <title>Complete Genome Sequence of the Microcystin-Degrading Bacterium Sphingosinicella microcystinivorans Strain B-9.</title>
        <authorList>
            <person name="Jin H."/>
            <person name="Nishizawa T."/>
            <person name="Guo Y."/>
            <person name="Nishizawa A."/>
            <person name="Park H."/>
            <person name="Kato H."/>
            <person name="Tsuji K."/>
            <person name="Harada K."/>
        </authorList>
    </citation>
    <scope>NUCLEOTIDE SEQUENCE [LARGE SCALE GENOMIC DNA]</scope>
    <source>
        <strain evidence="8 10">B9</strain>
    </source>
</reference>
<protein>
    <submittedName>
        <fullName evidence="8">Cell division protein</fullName>
    </submittedName>
    <submittedName>
        <fullName evidence="9">Cell division transport system permease protein</fullName>
    </submittedName>
</protein>
<evidence type="ECO:0000313" key="10">
    <source>
        <dbReference type="Proteomes" id="UP000275727"/>
    </source>
</evidence>
<dbReference type="InterPro" id="IPR003838">
    <property type="entry name" value="ABC3_permease_C"/>
</dbReference>
<feature type="transmembrane region" description="Helical" evidence="6">
    <location>
        <begin position="265"/>
        <end position="289"/>
    </location>
</feature>
<keyword evidence="5 6" id="KW-0472">Membrane</keyword>
<evidence type="ECO:0000313" key="8">
    <source>
        <dbReference type="EMBL" id="BBE35968.1"/>
    </source>
</evidence>
<comment type="subcellular location">
    <subcellularLocation>
        <location evidence="1">Cell membrane</location>
        <topology evidence="1">Multi-pass membrane protein</topology>
    </subcellularLocation>
</comment>
<organism evidence="8 10">
    <name type="scientific">Sphingosinicella microcystinivorans</name>
    <dbReference type="NCBI Taxonomy" id="335406"/>
    <lineage>
        <taxon>Bacteria</taxon>
        <taxon>Pseudomonadati</taxon>
        <taxon>Pseudomonadota</taxon>
        <taxon>Alphaproteobacteria</taxon>
        <taxon>Sphingomonadales</taxon>
        <taxon>Sphingosinicellaceae</taxon>
        <taxon>Sphingosinicella</taxon>
    </lineage>
</organism>
<gene>
    <name evidence="9" type="ORF">DFR51_2804</name>
    <name evidence="8" type="ORF">SmB9_36260</name>
</gene>
<sequence length="297" mass="31191">MIAWLQPRAQRYRFLPESRWAGGALPWIIGMMTFLATLALAGGMALSNGAAALTGGLSRSFTVQIVEPNPDVKREHTAAIAATLRARADLADVVVLGDSELRALVEPWLGSGNIGEDLPLPAMIDARWRSGTGDMAAISEAVRAIAPTARIDTHAQWFRPLAGVVEVLRWLAVSIGVLVVATTAAIVALSVRAALSTHGPTIETLHIMGAEDRTVAALFEYRYAIQGLIGGAIGAIAGFAVIIFIGNLLGQFGGGLAGEIGLSPLGWTALAAVPLLVALLTILTVRITVGRRLKQQL</sequence>
<keyword evidence="8" id="KW-0132">Cell division</keyword>
<evidence type="ECO:0000256" key="1">
    <source>
        <dbReference type="ARBA" id="ARBA00004651"/>
    </source>
</evidence>
<feature type="transmembrane region" description="Helical" evidence="6">
    <location>
        <begin position="223"/>
        <end position="245"/>
    </location>
</feature>
<dbReference type="GO" id="GO:0032153">
    <property type="term" value="C:cell division site"/>
    <property type="evidence" value="ECO:0007669"/>
    <property type="project" value="TreeGrafter"/>
</dbReference>